<keyword evidence="4 5" id="KW-0472">Membrane</keyword>
<organism evidence="6 7">
    <name type="scientific">Companilactobacillus kimchiensis</name>
    <dbReference type="NCBI Taxonomy" id="993692"/>
    <lineage>
        <taxon>Bacteria</taxon>
        <taxon>Bacillati</taxon>
        <taxon>Bacillota</taxon>
        <taxon>Bacilli</taxon>
        <taxon>Lactobacillales</taxon>
        <taxon>Lactobacillaceae</taxon>
        <taxon>Companilactobacillus</taxon>
    </lineage>
</organism>
<feature type="transmembrane region" description="Helical" evidence="5">
    <location>
        <begin position="214"/>
        <end position="233"/>
    </location>
</feature>
<evidence type="ECO:0000256" key="3">
    <source>
        <dbReference type="ARBA" id="ARBA00022989"/>
    </source>
</evidence>
<dbReference type="GO" id="GO:0012505">
    <property type="term" value="C:endomembrane system"/>
    <property type="evidence" value="ECO:0007669"/>
    <property type="project" value="UniProtKB-SubCell"/>
</dbReference>
<dbReference type="RefSeq" id="WP_083488980.1">
    <property type="nucleotide sequence ID" value="NZ_JQCF01000046.1"/>
</dbReference>
<name>A0A0R2L0M9_9LACO</name>
<keyword evidence="3 5" id="KW-1133">Transmembrane helix</keyword>
<reference evidence="6 7" key="1">
    <citation type="journal article" date="2015" name="Genome Announc.">
        <title>Expanding the biotechnology potential of lactobacilli through comparative genomics of 213 strains and associated genera.</title>
        <authorList>
            <person name="Sun Z."/>
            <person name="Harris H.M."/>
            <person name="McCann A."/>
            <person name="Guo C."/>
            <person name="Argimon S."/>
            <person name="Zhang W."/>
            <person name="Yang X."/>
            <person name="Jeffery I.B."/>
            <person name="Cooney J.C."/>
            <person name="Kagawa T.F."/>
            <person name="Liu W."/>
            <person name="Song Y."/>
            <person name="Salvetti E."/>
            <person name="Wrobel A."/>
            <person name="Rasinkangas P."/>
            <person name="Parkhill J."/>
            <person name="Rea M.C."/>
            <person name="O'Sullivan O."/>
            <person name="Ritari J."/>
            <person name="Douillard F.P."/>
            <person name="Paul Ross R."/>
            <person name="Yang R."/>
            <person name="Briner A.E."/>
            <person name="Felis G.E."/>
            <person name="de Vos W.M."/>
            <person name="Barrangou R."/>
            <person name="Klaenhammer T.R."/>
            <person name="Caufield P.W."/>
            <person name="Cui Y."/>
            <person name="Zhang H."/>
            <person name="O'Toole P.W."/>
        </authorList>
    </citation>
    <scope>NUCLEOTIDE SEQUENCE [LARGE SCALE GENOMIC DNA]</scope>
    <source>
        <strain evidence="6 7">DSM 24716</strain>
    </source>
</reference>
<dbReference type="AlphaFoldDB" id="A0A0R2L0M9"/>
<evidence type="ECO:0000256" key="4">
    <source>
        <dbReference type="ARBA" id="ARBA00023136"/>
    </source>
</evidence>
<dbReference type="PATRIC" id="fig|993692.3.peg.2021"/>
<dbReference type="STRING" id="993692.IV57_GL001988"/>
<keyword evidence="7" id="KW-1185">Reference proteome</keyword>
<sequence>MMKTMTISKPKKQKKTMAERSNTLRAGVLGSNDGILTVVGVLFSVAVATSNTFTIFIAGLSDLLACAFSMASGEYASVSSQKDTERAAIEKEREMIKTNYQDELDVVAKYYVERGVTQETSDKIAKELMEQDALGTVVRVKYDLQLGHYMSPWDAAFSSLVSAASGGIFPLAAMTLLPASIQWPGTILAVTLSVALTGFLSAKLGDGLVKTAMVRNIIVGLITMAIHYSVGLML</sequence>
<dbReference type="Pfam" id="PF01988">
    <property type="entry name" value="VIT1"/>
    <property type="match status" value="1"/>
</dbReference>
<dbReference type="GO" id="GO:0005384">
    <property type="term" value="F:manganese ion transmembrane transporter activity"/>
    <property type="evidence" value="ECO:0007669"/>
    <property type="project" value="InterPro"/>
</dbReference>
<evidence type="ECO:0000313" key="7">
    <source>
        <dbReference type="Proteomes" id="UP000051006"/>
    </source>
</evidence>
<evidence type="ECO:0000313" key="6">
    <source>
        <dbReference type="EMBL" id="KRN95352.1"/>
    </source>
</evidence>
<feature type="transmembrane region" description="Helical" evidence="5">
    <location>
        <begin position="53"/>
        <end position="72"/>
    </location>
</feature>
<accession>A0A0R2L0M9</accession>
<protein>
    <recommendedName>
        <fullName evidence="8">Integral membrane protein</fullName>
    </recommendedName>
</protein>
<evidence type="ECO:0000256" key="2">
    <source>
        <dbReference type="ARBA" id="ARBA00022692"/>
    </source>
</evidence>
<evidence type="ECO:0008006" key="8">
    <source>
        <dbReference type="Google" id="ProtNLM"/>
    </source>
</evidence>
<gene>
    <name evidence="6" type="ORF">IV57_GL001988</name>
</gene>
<keyword evidence="2 5" id="KW-0812">Transmembrane</keyword>
<comment type="caution">
    <text evidence="6">The sequence shown here is derived from an EMBL/GenBank/DDBJ whole genome shotgun (WGS) entry which is preliminary data.</text>
</comment>
<dbReference type="CDD" id="cd02432">
    <property type="entry name" value="Nodulin-21_like_1"/>
    <property type="match status" value="1"/>
</dbReference>
<feature type="transmembrane region" description="Helical" evidence="5">
    <location>
        <begin position="21"/>
        <end position="47"/>
    </location>
</feature>
<proteinExistence type="predicted"/>
<feature type="transmembrane region" description="Helical" evidence="5">
    <location>
        <begin position="183"/>
        <end position="202"/>
    </location>
</feature>
<dbReference type="Proteomes" id="UP000051006">
    <property type="component" value="Unassembled WGS sequence"/>
</dbReference>
<evidence type="ECO:0000256" key="5">
    <source>
        <dbReference type="SAM" id="Phobius"/>
    </source>
</evidence>
<dbReference type="InterPro" id="IPR008217">
    <property type="entry name" value="Ccc1_fam"/>
</dbReference>
<comment type="subcellular location">
    <subcellularLocation>
        <location evidence="1">Endomembrane system</location>
        <topology evidence="1">Multi-pass membrane protein</topology>
    </subcellularLocation>
</comment>
<dbReference type="EMBL" id="JQCF01000046">
    <property type="protein sequence ID" value="KRN95352.1"/>
    <property type="molecule type" value="Genomic_DNA"/>
</dbReference>
<evidence type="ECO:0000256" key="1">
    <source>
        <dbReference type="ARBA" id="ARBA00004127"/>
    </source>
</evidence>
<dbReference type="GO" id="GO:0030026">
    <property type="term" value="P:intracellular manganese ion homeostasis"/>
    <property type="evidence" value="ECO:0007669"/>
    <property type="project" value="InterPro"/>
</dbReference>
<dbReference type="PANTHER" id="PTHR31851">
    <property type="entry name" value="FE(2+)/MN(2+) TRANSPORTER PCL1"/>
    <property type="match status" value="1"/>
</dbReference>
<feature type="transmembrane region" description="Helical" evidence="5">
    <location>
        <begin position="155"/>
        <end position="177"/>
    </location>
</feature>